<protein>
    <submittedName>
        <fullName evidence="1">Sulfotransferase family protein</fullName>
    </submittedName>
</protein>
<dbReference type="Pfam" id="PF03567">
    <property type="entry name" value="Sulfotransfer_2"/>
    <property type="match status" value="1"/>
</dbReference>
<comment type="caution">
    <text evidence="1">The sequence shown here is derived from an EMBL/GenBank/DDBJ whole genome shotgun (WGS) entry which is preliminary data.</text>
</comment>
<reference evidence="1" key="1">
    <citation type="submission" date="2022-04" db="EMBL/GenBank/DDBJ databases">
        <title>Roseibium sp. CAU 1639 isolated from mud.</title>
        <authorList>
            <person name="Kim W."/>
        </authorList>
    </citation>
    <scope>NUCLEOTIDE SEQUENCE</scope>
    <source>
        <strain evidence="1">CAU 1639</strain>
    </source>
</reference>
<dbReference type="RefSeq" id="WP_248156288.1">
    <property type="nucleotide sequence ID" value="NZ_JALNMJ010000012.1"/>
</dbReference>
<dbReference type="EMBL" id="JALNMJ010000012">
    <property type="protein sequence ID" value="MCK7613976.1"/>
    <property type="molecule type" value="Genomic_DNA"/>
</dbReference>
<organism evidence="1 2">
    <name type="scientific">Roseibium sediminicola</name>
    <dbReference type="NCBI Taxonomy" id="2933272"/>
    <lineage>
        <taxon>Bacteria</taxon>
        <taxon>Pseudomonadati</taxon>
        <taxon>Pseudomonadota</taxon>
        <taxon>Alphaproteobacteria</taxon>
        <taxon>Hyphomicrobiales</taxon>
        <taxon>Stappiaceae</taxon>
        <taxon>Roseibium</taxon>
    </lineage>
</organism>
<keyword evidence="2" id="KW-1185">Reference proteome</keyword>
<name>A0ABT0GXD6_9HYPH</name>
<gene>
    <name evidence="1" type="ORF">M0H32_17545</name>
</gene>
<proteinExistence type="predicted"/>
<dbReference type="SUPFAM" id="SSF52540">
    <property type="entry name" value="P-loop containing nucleoside triphosphate hydrolases"/>
    <property type="match status" value="1"/>
</dbReference>
<dbReference type="Proteomes" id="UP001431221">
    <property type="component" value="Unassembled WGS sequence"/>
</dbReference>
<dbReference type="InterPro" id="IPR027417">
    <property type="entry name" value="P-loop_NTPase"/>
</dbReference>
<sequence>MDAYQFGNFFKFAPAQLGLTPKKHLFIHIPKNGGMAIREAPQLQGRLVIANRRRLKSKAYANGLKDHMGGMGRNPGYEHARLRDVDLSVRAATQAFAIVRNPWSRTVSRFKFALQTRAHSGTRPDFSEAEFDAFLEERHKWAGEPYFWHRAVSGWYPQKDYVIDEAGNIAADILRQERLSAEMQTYLDFKSELKQRNASTSSRAHYRDVYTDRTIQIVADWYAEDIDLFGFDFDTPATRNVFYEND</sequence>
<dbReference type="Gene3D" id="3.40.50.300">
    <property type="entry name" value="P-loop containing nucleotide triphosphate hydrolases"/>
    <property type="match status" value="1"/>
</dbReference>
<evidence type="ECO:0000313" key="1">
    <source>
        <dbReference type="EMBL" id="MCK7613976.1"/>
    </source>
</evidence>
<dbReference type="InterPro" id="IPR005331">
    <property type="entry name" value="Sulfotransferase"/>
</dbReference>
<accession>A0ABT0GXD6</accession>
<evidence type="ECO:0000313" key="2">
    <source>
        <dbReference type="Proteomes" id="UP001431221"/>
    </source>
</evidence>